<comment type="similarity">
    <text evidence="2">Belongs to the SusD family.</text>
</comment>
<evidence type="ECO:0000313" key="9">
    <source>
        <dbReference type="Proteomes" id="UP001055104"/>
    </source>
</evidence>
<comment type="caution">
    <text evidence="8">The sequence shown here is derived from an EMBL/GenBank/DDBJ whole genome shotgun (WGS) entry which is preliminary data.</text>
</comment>
<evidence type="ECO:0000256" key="5">
    <source>
        <dbReference type="ARBA" id="ARBA00023237"/>
    </source>
</evidence>
<evidence type="ECO:0000256" key="1">
    <source>
        <dbReference type="ARBA" id="ARBA00004442"/>
    </source>
</evidence>
<dbReference type="Pfam" id="PF07980">
    <property type="entry name" value="SusD_RagB"/>
    <property type="match status" value="1"/>
</dbReference>
<dbReference type="SUPFAM" id="SSF48452">
    <property type="entry name" value="TPR-like"/>
    <property type="match status" value="1"/>
</dbReference>
<dbReference type="InterPro" id="IPR011990">
    <property type="entry name" value="TPR-like_helical_dom_sf"/>
</dbReference>
<gene>
    <name evidence="8" type="ORF">CE91St7_01400</name>
</gene>
<keyword evidence="5" id="KW-0998">Cell outer membrane</keyword>
<evidence type="ECO:0000256" key="4">
    <source>
        <dbReference type="ARBA" id="ARBA00023136"/>
    </source>
</evidence>
<dbReference type="Pfam" id="PF14322">
    <property type="entry name" value="SusD-like_3"/>
    <property type="match status" value="1"/>
</dbReference>
<protein>
    <submittedName>
        <fullName evidence="8">Starch-binding protein</fullName>
    </submittedName>
</protein>
<dbReference type="PROSITE" id="PS51257">
    <property type="entry name" value="PROKAR_LIPOPROTEIN"/>
    <property type="match status" value="1"/>
</dbReference>
<dbReference type="GO" id="GO:0009279">
    <property type="term" value="C:cell outer membrane"/>
    <property type="evidence" value="ECO:0007669"/>
    <property type="project" value="UniProtKB-SubCell"/>
</dbReference>
<name>A0AA37P0H2_9BACT</name>
<dbReference type="Gene3D" id="1.25.40.390">
    <property type="match status" value="1"/>
</dbReference>
<keyword evidence="3" id="KW-0732">Signal</keyword>
<dbReference type="InterPro" id="IPR033985">
    <property type="entry name" value="SusD-like_N"/>
</dbReference>
<feature type="domain" description="SusD-like N-terminal" evidence="7">
    <location>
        <begin position="22"/>
        <end position="226"/>
    </location>
</feature>
<dbReference type="EMBL" id="BQOB01000001">
    <property type="protein sequence ID" value="GKH79256.1"/>
    <property type="molecule type" value="Genomic_DNA"/>
</dbReference>
<feature type="domain" description="RagB/SusD" evidence="6">
    <location>
        <begin position="339"/>
        <end position="669"/>
    </location>
</feature>
<comment type="subcellular location">
    <subcellularLocation>
        <location evidence="1">Cell outer membrane</location>
    </subcellularLocation>
</comment>
<evidence type="ECO:0000256" key="2">
    <source>
        <dbReference type="ARBA" id="ARBA00006275"/>
    </source>
</evidence>
<dbReference type="InterPro" id="IPR012944">
    <property type="entry name" value="SusD_RagB_dom"/>
</dbReference>
<evidence type="ECO:0000256" key="3">
    <source>
        <dbReference type="ARBA" id="ARBA00022729"/>
    </source>
</evidence>
<dbReference type="Proteomes" id="UP001055104">
    <property type="component" value="Unassembled WGS sequence"/>
</dbReference>
<evidence type="ECO:0000259" key="6">
    <source>
        <dbReference type="Pfam" id="PF07980"/>
    </source>
</evidence>
<reference evidence="8" key="1">
    <citation type="submission" date="2022-01" db="EMBL/GenBank/DDBJ databases">
        <title>Novel bile acid biosynthetic pathways are enriched in the microbiome of centenarians.</title>
        <authorList>
            <person name="Sato Y."/>
            <person name="Atarashi K."/>
            <person name="Plichta R.D."/>
            <person name="Arai Y."/>
            <person name="Sasajima S."/>
            <person name="Kearney M.S."/>
            <person name="Suda W."/>
            <person name="Takeshita K."/>
            <person name="Sasaki T."/>
            <person name="Okamoto S."/>
            <person name="Skelly N.A."/>
            <person name="Okamura Y."/>
            <person name="Vlamakis H."/>
            <person name="Li Y."/>
            <person name="Tanoue T."/>
            <person name="Takei H."/>
            <person name="Nittono H."/>
            <person name="Narushima S."/>
            <person name="Irie J."/>
            <person name="Itoh H."/>
            <person name="Moriya K."/>
            <person name="Sugiura Y."/>
            <person name="Suematsu M."/>
            <person name="Moritoki N."/>
            <person name="Shibata S."/>
            <person name="Littman R.D."/>
            <person name="Fischbach A.M."/>
            <person name="Uwamino Y."/>
            <person name="Inoue T."/>
            <person name="Honda A."/>
            <person name="Hattori M."/>
            <person name="Murai T."/>
            <person name="Xavier J.R."/>
            <person name="Hirose N."/>
            <person name="Honda K."/>
        </authorList>
    </citation>
    <scope>NUCLEOTIDE SEQUENCE</scope>
    <source>
        <strain evidence="8">CE91-St7</strain>
    </source>
</reference>
<dbReference type="AlphaFoldDB" id="A0AA37P0H2"/>
<proteinExistence type="inferred from homology"/>
<evidence type="ECO:0000313" key="8">
    <source>
        <dbReference type="EMBL" id="GKH79256.1"/>
    </source>
</evidence>
<keyword evidence="4" id="KW-0472">Membrane</keyword>
<sequence length="679" mass="77210">MKYLSITLLLTGVLLGMTSCNDFLDETPRNSLSPESYFYEETQLLSYVDDIYPKILPGSSGNSYGFYAGDNGTDNQIDRNAPSRFDEGQWKVPLNDDNWGFETIYRINYFFSQVMPRFGNDLNGSENTIKGNLDNVKHYIGEMYFLRAAEYFSRYQKFGDFPIITEPLNDNQEELTEASKRFPRNEVARFILDDLETAIQLLGSKDLASTRINRDAALLLKSRVALYEGTWLKYFKGTAFVPGSSEWPGNKGGSDYQYPSGSIDNEVDFFLTEAMEASKEVADKYVDQLTQNTGILQQDVSEPNNPYYDMFASEDLSTYPEVLLWRQYVQGVASNDMALAANQGNWGVGVTRSFVQNYLMKDGTPTYHHGSYTDGDGYYMGDKTIMDVRMNRDERLVLFLKEPQQKNVLIESIKGLSVYMEEPYPSITSGDVQRAYTTGYALRKAGAFDTKYLVQNQGSIGIPIYRAAEALLNYMEASYEKSGNGSLDWDQDAMRYWNALRTRAGITGSIQSTISATTMAKEAENDWGAYSGGTLVDPIIYNIRRERRCEFISEGLRYMDLCRWRAMDQLKAANYIPEGIHLWGTPMQSWYDTEDGGTLLKYGGTDANVSAPDNEYIRPYQRTTNQRCYNGFTWHSAHYLYPVPIKQMQLTSSNGVDIETSPIYQNPYWPTSVEEPAIQ</sequence>
<organism evidence="8 9">
    <name type="scientific">Phocaeicola dorei</name>
    <dbReference type="NCBI Taxonomy" id="357276"/>
    <lineage>
        <taxon>Bacteria</taxon>
        <taxon>Pseudomonadati</taxon>
        <taxon>Bacteroidota</taxon>
        <taxon>Bacteroidia</taxon>
        <taxon>Bacteroidales</taxon>
        <taxon>Bacteroidaceae</taxon>
        <taxon>Phocaeicola</taxon>
    </lineage>
</organism>
<accession>A0AA37P0H2</accession>
<dbReference type="RefSeq" id="WP_038610761.1">
    <property type="nucleotide sequence ID" value="NZ_BQOA01000001.1"/>
</dbReference>
<evidence type="ECO:0000259" key="7">
    <source>
        <dbReference type="Pfam" id="PF14322"/>
    </source>
</evidence>